<name>E8MYC5_ANATU</name>
<feature type="transmembrane region" description="Helical" evidence="1">
    <location>
        <begin position="179"/>
        <end position="202"/>
    </location>
</feature>
<dbReference type="KEGG" id="atm:ANT_00360"/>
<reference evidence="2 3" key="1">
    <citation type="submission" date="2010-12" db="EMBL/GenBank/DDBJ databases">
        <title>Whole genome sequence of Anaerolinea thermophila UNI-1.</title>
        <authorList>
            <person name="Narita-Yamada S."/>
            <person name="Kishi E."/>
            <person name="Watanabe Y."/>
            <person name="Takasaki K."/>
            <person name="Ankai A."/>
            <person name="Oguchi A."/>
            <person name="Fukui S."/>
            <person name="Takahashi M."/>
            <person name="Yashiro I."/>
            <person name="Hosoyama A."/>
            <person name="Sekiguchi Y."/>
            <person name="Hanada S."/>
            <person name="Fujita N."/>
        </authorList>
    </citation>
    <scope>NUCLEOTIDE SEQUENCE [LARGE SCALE GENOMIC DNA]</scope>
    <source>
        <strain evidence="3">DSM 14523 / JCM 11388 / NBRC 100420 / UNI-1</strain>
    </source>
</reference>
<dbReference type="Proteomes" id="UP000008922">
    <property type="component" value="Chromosome"/>
</dbReference>
<gene>
    <name evidence="2" type="ordered locus">ANT_00360</name>
</gene>
<evidence type="ECO:0000313" key="3">
    <source>
        <dbReference type="Proteomes" id="UP000008922"/>
    </source>
</evidence>
<dbReference type="HOGENOM" id="CLU_1308009_0_0_0"/>
<keyword evidence="3" id="KW-1185">Reference proteome</keyword>
<proteinExistence type="predicted"/>
<keyword evidence="1" id="KW-0472">Membrane</keyword>
<keyword evidence="1" id="KW-1133">Transmembrane helix</keyword>
<feature type="transmembrane region" description="Helical" evidence="1">
    <location>
        <begin position="138"/>
        <end position="159"/>
    </location>
</feature>
<sequence>MRSPVMTALAIAAGLIVLLGYLIPPEWTSLAYIQAVRAVFIGWAVVLAGIAAWVGVIHLFLTHLRRMSARREADRYSVLVVLAFLATAVAGMILTPADPGFQQAVLAIQVPVEATLLGLLAVTLVFASMRLFQRRKGVMAIVFVVSVVFFLLLGAGLLMPLQQTPLLGGLIGFFERLPIAGGRGILIGIALGSLMTGLRILLGADRPYSG</sequence>
<dbReference type="EMBL" id="AP012029">
    <property type="protein sequence ID" value="BAJ62070.1"/>
    <property type="molecule type" value="Genomic_DNA"/>
</dbReference>
<feature type="transmembrane region" description="Helical" evidence="1">
    <location>
        <begin position="106"/>
        <end position="126"/>
    </location>
</feature>
<dbReference type="AlphaFoldDB" id="E8MYC5"/>
<keyword evidence="1" id="KW-0812">Transmembrane</keyword>
<organism evidence="2 3">
    <name type="scientific">Anaerolinea thermophila (strain DSM 14523 / JCM 11388 / NBRC 100420 / UNI-1)</name>
    <dbReference type="NCBI Taxonomy" id="926569"/>
    <lineage>
        <taxon>Bacteria</taxon>
        <taxon>Bacillati</taxon>
        <taxon>Chloroflexota</taxon>
        <taxon>Anaerolineae</taxon>
        <taxon>Anaerolineales</taxon>
        <taxon>Anaerolineaceae</taxon>
        <taxon>Anaerolinea</taxon>
    </lineage>
</organism>
<evidence type="ECO:0000256" key="1">
    <source>
        <dbReference type="SAM" id="Phobius"/>
    </source>
</evidence>
<evidence type="ECO:0000313" key="2">
    <source>
        <dbReference type="EMBL" id="BAJ62070.1"/>
    </source>
</evidence>
<feature type="transmembrane region" description="Helical" evidence="1">
    <location>
        <begin position="41"/>
        <end position="64"/>
    </location>
</feature>
<dbReference type="InParanoid" id="E8MYC5"/>
<dbReference type="OrthoDB" id="164134at2"/>
<dbReference type="RefSeq" id="WP_013558468.1">
    <property type="nucleotide sequence ID" value="NC_014960.1"/>
</dbReference>
<accession>E8MYC5</accession>
<protein>
    <submittedName>
        <fullName evidence="2">Hypothetical membrane protein</fullName>
    </submittedName>
</protein>
<feature type="transmembrane region" description="Helical" evidence="1">
    <location>
        <begin position="76"/>
        <end position="94"/>
    </location>
</feature>
<dbReference type="eggNOG" id="ENOG50334A5">
    <property type="taxonomic scope" value="Bacteria"/>
</dbReference>
<dbReference type="STRING" id="926569.ANT_00360"/>